<evidence type="ECO:0000256" key="2">
    <source>
        <dbReference type="ARBA" id="ARBA00022692"/>
    </source>
</evidence>
<accession>A0A1D1VY95</accession>
<dbReference type="Gene3D" id="3.40.50.2300">
    <property type="match status" value="1"/>
</dbReference>
<dbReference type="Pfam" id="PF01094">
    <property type="entry name" value="ANF_receptor"/>
    <property type="match status" value="1"/>
</dbReference>
<name>A0A1D1VY95_RAMVA</name>
<dbReference type="AlphaFoldDB" id="A0A1D1VY95"/>
<evidence type="ECO:0000313" key="6">
    <source>
        <dbReference type="EMBL" id="GAV06061.1"/>
    </source>
</evidence>
<dbReference type="Proteomes" id="UP000186922">
    <property type="component" value="Unassembled WGS sequence"/>
</dbReference>
<comment type="subcellular location">
    <subcellularLocation>
        <location evidence="1">Membrane</location>
    </subcellularLocation>
</comment>
<dbReference type="OrthoDB" id="10261212at2759"/>
<protein>
    <recommendedName>
        <fullName evidence="5">Receptor ligand binding region domain-containing protein</fullName>
    </recommendedName>
</protein>
<evidence type="ECO:0000259" key="5">
    <source>
        <dbReference type="Pfam" id="PF01094"/>
    </source>
</evidence>
<feature type="domain" description="Receptor ligand binding region" evidence="5">
    <location>
        <begin position="47"/>
        <end position="176"/>
    </location>
</feature>
<dbReference type="InterPro" id="IPR028082">
    <property type="entry name" value="Peripla_BP_I"/>
</dbReference>
<evidence type="ECO:0000256" key="1">
    <source>
        <dbReference type="ARBA" id="ARBA00004370"/>
    </source>
</evidence>
<dbReference type="InterPro" id="IPR001828">
    <property type="entry name" value="ANF_lig-bd_rcpt"/>
</dbReference>
<keyword evidence="4" id="KW-0472">Membrane</keyword>
<evidence type="ECO:0000256" key="4">
    <source>
        <dbReference type="ARBA" id="ARBA00023136"/>
    </source>
</evidence>
<dbReference type="EMBL" id="BDGG01000013">
    <property type="protein sequence ID" value="GAV06061.1"/>
    <property type="molecule type" value="Genomic_DNA"/>
</dbReference>
<keyword evidence="2" id="KW-0812">Transmembrane</keyword>
<sequence>MKLCIWSRPWIPCRATTVDPSLLMQYSQAIMTSAIDVITLSMQWVYLMRKFQWTNFYQVLDVCEGTDDSSMGSDTADTASSLDSLATAVGGTVTLRLVDSSQQPEDFDRNVTALLSEIQLSARVLSVVLRTAVLRKFMILAHKMNMTGGDYVYFALSYDASAVGLGELRPPVREPDDEILLSVSPSLLVENPSYQESTDATEIFLTGLRQKIEQSTNMTGCNNSNSPNIDLAYPIMAYVSTELLTQGSIECWCPMVA</sequence>
<dbReference type="SUPFAM" id="SSF53822">
    <property type="entry name" value="Periplasmic binding protein-like I"/>
    <property type="match status" value="1"/>
</dbReference>
<proteinExistence type="predicted"/>
<evidence type="ECO:0000256" key="3">
    <source>
        <dbReference type="ARBA" id="ARBA00022989"/>
    </source>
</evidence>
<keyword evidence="3" id="KW-1133">Transmembrane helix</keyword>
<keyword evidence="7" id="KW-1185">Reference proteome</keyword>
<reference evidence="6 7" key="1">
    <citation type="journal article" date="2016" name="Nat. Commun.">
        <title>Extremotolerant tardigrade genome and improved radiotolerance of human cultured cells by tardigrade-unique protein.</title>
        <authorList>
            <person name="Hashimoto T."/>
            <person name="Horikawa D.D."/>
            <person name="Saito Y."/>
            <person name="Kuwahara H."/>
            <person name="Kozuka-Hata H."/>
            <person name="Shin-I T."/>
            <person name="Minakuchi Y."/>
            <person name="Ohishi K."/>
            <person name="Motoyama A."/>
            <person name="Aizu T."/>
            <person name="Enomoto A."/>
            <person name="Kondo K."/>
            <person name="Tanaka S."/>
            <person name="Hara Y."/>
            <person name="Koshikawa S."/>
            <person name="Sagara H."/>
            <person name="Miura T."/>
            <person name="Yokobori S."/>
            <person name="Miyagawa K."/>
            <person name="Suzuki Y."/>
            <person name="Kubo T."/>
            <person name="Oyama M."/>
            <person name="Kohara Y."/>
            <person name="Fujiyama A."/>
            <person name="Arakawa K."/>
            <person name="Katayama T."/>
            <person name="Toyoda A."/>
            <person name="Kunieda T."/>
        </authorList>
    </citation>
    <scope>NUCLEOTIDE SEQUENCE [LARGE SCALE GENOMIC DNA]</scope>
    <source>
        <strain evidence="6 7">YOKOZUNA-1</strain>
    </source>
</reference>
<dbReference type="GO" id="GO:0016020">
    <property type="term" value="C:membrane"/>
    <property type="evidence" value="ECO:0007669"/>
    <property type="project" value="UniProtKB-SubCell"/>
</dbReference>
<comment type="caution">
    <text evidence="6">The sequence shown here is derived from an EMBL/GenBank/DDBJ whole genome shotgun (WGS) entry which is preliminary data.</text>
</comment>
<evidence type="ECO:0000313" key="7">
    <source>
        <dbReference type="Proteomes" id="UP000186922"/>
    </source>
</evidence>
<organism evidence="6 7">
    <name type="scientific">Ramazzottius varieornatus</name>
    <name type="common">Water bear</name>
    <name type="synonym">Tardigrade</name>
    <dbReference type="NCBI Taxonomy" id="947166"/>
    <lineage>
        <taxon>Eukaryota</taxon>
        <taxon>Metazoa</taxon>
        <taxon>Ecdysozoa</taxon>
        <taxon>Tardigrada</taxon>
        <taxon>Eutardigrada</taxon>
        <taxon>Parachela</taxon>
        <taxon>Hypsibioidea</taxon>
        <taxon>Ramazzottiidae</taxon>
        <taxon>Ramazzottius</taxon>
    </lineage>
</organism>
<gene>
    <name evidence="6" type="primary">RvY_16098</name>
    <name evidence="6" type="synonym">RvY_16098.1</name>
    <name evidence="6" type="ORF">RvY_16098-1</name>
</gene>